<protein>
    <submittedName>
        <fullName evidence="2">Predicted protein</fullName>
    </submittedName>
</protein>
<dbReference type="EMBL" id="GL348719">
    <property type="protein sequence ID" value="EFH44158.1"/>
    <property type="molecule type" value="Genomic_DNA"/>
</dbReference>
<feature type="region of interest" description="Disordered" evidence="1">
    <location>
        <begin position="66"/>
        <end position="101"/>
    </location>
</feature>
<keyword evidence="3" id="KW-1185">Reference proteome</keyword>
<name>D7MG50_ARALL</name>
<organism evidence="3">
    <name type="scientific">Arabidopsis lyrata subsp. lyrata</name>
    <name type="common">Lyre-leaved rock-cress</name>
    <dbReference type="NCBI Taxonomy" id="81972"/>
    <lineage>
        <taxon>Eukaryota</taxon>
        <taxon>Viridiplantae</taxon>
        <taxon>Streptophyta</taxon>
        <taxon>Embryophyta</taxon>
        <taxon>Tracheophyta</taxon>
        <taxon>Spermatophyta</taxon>
        <taxon>Magnoliopsida</taxon>
        <taxon>eudicotyledons</taxon>
        <taxon>Gunneridae</taxon>
        <taxon>Pentapetalae</taxon>
        <taxon>rosids</taxon>
        <taxon>malvids</taxon>
        <taxon>Brassicales</taxon>
        <taxon>Brassicaceae</taxon>
        <taxon>Camelineae</taxon>
        <taxon>Arabidopsis</taxon>
    </lineage>
</organism>
<feature type="region of interest" description="Disordered" evidence="1">
    <location>
        <begin position="118"/>
        <end position="142"/>
    </location>
</feature>
<dbReference type="AlphaFoldDB" id="D7MG50"/>
<dbReference type="Proteomes" id="UP000008694">
    <property type="component" value="Unassembled WGS sequence"/>
</dbReference>
<gene>
    <name evidence="2" type="ORF">ARALYDRAFT_354746</name>
</gene>
<evidence type="ECO:0000256" key="1">
    <source>
        <dbReference type="SAM" id="MobiDB-lite"/>
    </source>
</evidence>
<dbReference type="HOGENOM" id="CLU_1715738_0_0_1"/>
<proteinExistence type="predicted"/>
<evidence type="ECO:0000313" key="3">
    <source>
        <dbReference type="Proteomes" id="UP000008694"/>
    </source>
</evidence>
<evidence type="ECO:0000313" key="2">
    <source>
        <dbReference type="EMBL" id="EFH44158.1"/>
    </source>
</evidence>
<accession>D7MG50</accession>
<dbReference type="Gramene" id="fgenesh1_pg.C_scaffold_7001919">
    <property type="protein sequence ID" value="fgenesh1_pg.C_scaffold_7001919"/>
    <property type="gene ID" value="fgenesh1_pg.C_scaffold_7001919"/>
</dbReference>
<reference evidence="3" key="1">
    <citation type="journal article" date="2011" name="Nat. Genet.">
        <title>The Arabidopsis lyrata genome sequence and the basis of rapid genome size change.</title>
        <authorList>
            <person name="Hu T.T."/>
            <person name="Pattyn P."/>
            <person name="Bakker E.G."/>
            <person name="Cao J."/>
            <person name="Cheng J.-F."/>
            <person name="Clark R.M."/>
            <person name="Fahlgren N."/>
            <person name="Fawcett J.A."/>
            <person name="Grimwood J."/>
            <person name="Gundlach H."/>
            <person name="Haberer G."/>
            <person name="Hollister J.D."/>
            <person name="Ossowski S."/>
            <person name="Ottilar R.P."/>
            <person name="Salamov A.A."/>
            <person name="Schneeberger K."/>
            <person name="Spannagl M."/>
            <person name="Wang X."/>
            <person name="Yang L."/>
            <person name="Nasrallah M.E."/>
            <person name="Bergelson J."/>
            <person name="Carrington J.C."/>
            <person name="Gaut B.S."/>
            <person name="Schmutz J."/>
            <person name="Mayer K.F.X."/>
            <person name="Van de Peer Y."/>
            <person name="Grigoriev I.V."/>
            <person name="Nordborg M."/>
            <person name="Weigel D."/>
            <person name="Guo Y.-L."/>
        </authorList>
    </citation>
    <scope>NUCLEOTIDE SEQUENCE [LARGE SCALE GENOMIC DNA]</scope>
    <source>
        <strain evidence="3">cv. MN47</strain>
    </source>
</reference>
<sequence>MTLKKNLSCATPFTSHGKTYLPLNEDNNQLKEAVDINTEHVSQLSIQNDEQTIDNSGCEVTVDKMNTSVPEKSTEPDEGVDVNNSTCDKGKEEAATEEEKDAMDINAEHISQLSIQNDEQTVDNSGCEAPTSKTGSWLGSPARSKEMCVPLVK</sequence>